<protein>
    <submittedName>
        <fullName evidence="1">(Mediterranean fruit fly) hypothetical protein</fullName>
    </submittedName>
</protein>
<sequence length="70" mass="7445">MLTADVYQETLELRLQCNKKIAAQSKERGAGSSAGGRQIVCASVLRSGHVGTLRLSAVAVAHVPNGELYY</sequence>
<evidence type="ECO:0000313" key="2">
    <source>
        <dbReference type="Proteomes" id="UP000606786"/>
    </source>
</evidence>
<comment type="caution">
    <text evidence="1">The sequence shown here is derived from an EMBL/GenBank/DDBJ whole genome shotgun (WGS) entry which is preliminary data.</text>
</comment>
<accession>A0A811VAS9</accession>
<organism evidence="1 2">
    <name type="scientific">Ceratitis capitata</name>
    <name type="common">Mediterranean fruit fly</name>
    <name type="synonym">Tephritis capitata</name>
    <dbReference type="NCBI Taxonomy" id="7213"/>
    <lineage>
        <taxon>Eukaryota</taxon>
        <taxon>Metazoa</taxon>
        <taxon>Ecdysozoa</taxon>
        <taxon>Arthropoda</taxon>
        <taxon>Hexapoda</taxon>
        <taxon>Insecta</taxon>
        <taxon>Pterygota</taxon>
        <taxon>Neoptera</taxon>
        <taxon>Endopterygota</taxon>
        <taxon>Diptera</taxon>
        <taxon>Brachycera</taxon>
        <taxon>Muscomorpha</taxon>
        <taxon>Tephritoidea</taxon>
        <taxon>Tephritidae</taxon>
        <taxon>Ceratitis</taxon>
        <taxon>Ceratitis</taxon>
    </lineage>
</organism>
<dbReference type="EMBL" id="CAJHJT010000056">
    <property type="protein sequence ID" value="CAD7013358.1"/>
    <property type="molecule type" value="Genomic_DNA"/>
</dbReference>
<reference evidence="1" key="1">
    <citation type="submission" date="2020-11" db="EMBL/GenBank/DDBJ databases">
        <authorList>
            <person name="Whitehead M."/>
        </authorList>
    </citation>
    <scope>NUCLEOTIDE SEQUENCE</scope>
    <source>
        <strain evidence="1">EGII</strain>
    </source>
</reference>
<gene>
    <name evidence="1" type="ORF">CCAP1982_LOCUS21426</name>
</gene>
<dbReference type="Proteomes" id="UP000606786">
    <property type="component" value="Unassembled WGS sequence"/>
</dbReference>
<name>A0A811VAS9_CERCA</name>
<evidence type="ECO:0000313" key="1">
    <source>
        <dbReference type="EMBL" id="CAD7013358.1"/>
    </source>
</evidence>
<dbReference type="AlphaFoldDB" id="A0A811VAS9"/>
<keyword evidence="2" id="KW-1185">Reference proteome</keyword>
<proteinExistence type="predicted"/>